<organism evidence="3 4">
    <name type="scientific">Caloramator australicus RC3</name>
    <dbReference type="NCBI Taxonomy" id="857293"/>
    <lineage>
        <taxon>Bacteria</taxon>
        <taxon>Bacillati</taxon>
        <taxon>Bacillota</taxon>
        <taxon>Clostridia</taxon>
        <taxon>Eubacteriales</taxon>
        <taxon>Clostridiaceae</taxon>
        <taxon>Caloramator</taxon>
    </lineage>
</organism>
<protein>
    <submittedName>
        <fullName evidence="3">Transposase IS3/IS911</fullName>
    </submittedName>
</protein>
<feature type="compositionally biased region" description="Polar residues" evidence="1">
    <location>
        <begin position="98"/>
        <end position="110"/>
    </location>
</feature>
<feature type="region of interest" description="Disordered" evidence="1">
    <location>
        <begin position="90"/>
        <end position="110"/>
    </location>
</feature>
<accession>I7KUQ3</accession>
<evidence type="ECO:0000256" key="1">
    <source>
        <dbReference type="SAM" id="MobiDB-lite"/>
    </source>
</evidence>
<dbReference type="InterPro" id="IPR025948">
    <property type="entry name" value="HTH-like_dom"/>
</dbReference>
<evidence type="ECO:0000313" key="4">
    <source>
        <dbReference type="Proteomes" id="UP000007652"/>
    </source>
</evidence>
<dbReference type="AlphaFoldDB" id="I7KUQ3"/>
<feature type="domain" description="HTH-like" evidence="2">
    <location>
        <begin position="30"/>
        <end position="84"/>
    </location>
</feature>
<keyword evidence="4" id="KW-1185">Reference proteome</keyword>
<gene>
    <name evidence="3" type="ORF">CAAU_1584</name>
</gene>
<dbReference type="STRING" id="857293.CAAU_1584"/>
<dbReference type="eggNOG" id="COG2801">
    <property type="taxonomic scope" value="Bacteria"/>
</dbReference>
<proteinExistence type="predicted"/>
<evidence type="ECO:0000313" key="3">
    <source>
        <dbReference type="EMBL" id="CCJ33668.1"/>
    </source>
</evidence>
<dbReference type="EMBL" id="CAKP01000082">
    <property type="protein sequence ID" value="CCJ33668.1"/>
    <property type="molecule type" value="Genomic_DNA"/>
</dbReference>
<dbReference type="Pfam" id="PF13276">
    <property type="entry name" value="HTH_21"/>
    <property type="match status" value="1"/>
</dbReference>
<sequence length="110" mass="12989">MSGLKIIKNKSTGRPKTCYYFTLSGEKISDEQIKEYIIQIIEEESIYYGYLKITHALSRNFKININKKKIYRLCKELNILKPQREIKSRHPRKIARNRTVTASNRNGKLI</sequence>
<name>I7KUQ3_9CLOT</name>
<reference evidence="3 4" key="1">
    <citation type="journal article" date="2011" name="J. Bacteriol.">
        <title>Draft genome sequence of Caloramator australicus strain RC3T, a thermoanaerobe from the Great Artesian Basin of Australia.</title>
        <authorList>
            <person name="Ogg C.D."/>
            <person name="Patel B.K.C."/>
        </authorList>
    </citation>
    <scope>NUCLEOTIDE SEQUENCE [LARGE SCALE GENOMIC DNA]</scope>
    <source>
        <strain evidence="3 4">RC3</strain>
    </source>
</reference>
<comment type="caution">
    <text evidence="3">The sequence shown here is derived from an EMBL/GenBank/DDBJ whole genome shotgun (WGS) entry which is preliminary data.</text>
</comment>
<dbReference type="Proteomes" id="UP000007652">
    <property type="component" value="Unassembled WGS sequence"/>
</dbReference>
<evidence type="ECO:0000259" key="2">
    <source>
        <dbReference type="Pfam" id="PF13276"/>
    </source>
</evidence>